<gene>
    <name evidence="2" type="primary">LOC107814390</name>
</gene>
<dbReference type="Pfam" id="PF13456">
    <property type="entry name" value="RVT_3"/>
    <property type="match status" value="1"/>
</dbReference>
<organism evidence="2">
    <name type="scientific">Nicotiana tabacum</name>
    <name type="common">Common tobacco</name>
    <dbReference type="NCBI Taxonomy" id="4097"/>
    <lineage>
        <taxon>Eukaryota</taxon>
        <taxon>Viridiplantae</taxon>
        <taxon>Streptophyta</taxon>
        <taxon>Embryophyta</taxon>
        <taxon>Tracheophyta</taxon>
        <taxon>Spermatophyta</taxon>
        <taxon>Magnoliopsida</taxon>
        <taxon>eudicotyledons</taxon>
        <taxon>Gunneridae</taxon>
        <taxon>Pentapetalae</taxon>
        <taxon>asterids</taxon>
        <taxon>lamiids</taxon>
        <taxon>Solanales</taxon>
        <taxon>Solanaceae</taxon>
        <taxon>Nicotianoideae</taxon>
        <taxon>Nicotianeae</taxon>
        <taxon>Nicotiana</taxon>
    </lineage>
</organism>
<dbReference type="InterPro" id="IPR002156">
    <property type="entry name" value="RNaseH_domain"/>
</dbReference>
<dbReference type="PANTHER" id="PTHR48475">
    <property type="entry name" value="RIBONUCLEASE H"/>
    <property type="match status" value="1"/>
</dbReference>
<proteinExistence type="predicted"/>
<name>A0A1S4C2A9_TOBAC</name>
<evidence type="ECO:0000313" key="2">
    <source>
        <dbReference type="RefSeq" id="XP_016495285.1"/>
    </source>
</evidence>
<dbReference type="GO" id="GO:0003676">
    <property type="term" value="F:nucleic acid binding"/>
    <property type="evidence" value="ECO:0007669"/>
    <property type="project" value="InterPro"/>
</dbReference>
<dbReference type="InterPro" id="IPR043502">
    <property type="entry name" value="DNA/RNA_pol_sf"/>
</dbReference>
<dbReference type="Gene3D" id="3.30.420.10">
    <property type="entry name" value="Ribonuclease H-like superfamily/Ribonuclease H"/>
    <property type="match status" value="1"/>
</dbReference>
<accession>A0A1S4C2A9</accession>
<dbReference type="STRING" id="4097.A0A1S4C2A9"/>
<dbReference type="SMR" id="A0A1S4C2A9"/>
<reference evidence="2" key="1">
    <citation type="submission" date="2025-08" db="UniProtKB">
        <authorList>
            <consortium name="RefSeq"/>
        </authorList>
    </citation>
    <scope>IDENTIFICATION</scope>
</reference>
<dbReference type="OrthoDB" id="1303608at2759"/>
<dbReference type="PROSITE" id="PS50879">
    <property type="entry name" value="RNASE_H_1"/>
    <property type="match status" value="1"/>
</dbReference>
<dbReference type="OMA" id="DEPKEVH"/>
<dbReference type="RefSeq" id="XP_016495285.1">
    <property type="nucleotide sequence ID" value="XM_016639799.1"/>
</dbReference>
<evidence type="ECO:0000259" key="1">
    <source>
        <dbReference type="PROSITE" id="PS50879"/>
    </source>
</evidence>
<feature type="domain" description="RNase H type-1" evidence="1">
    <location>
        <begin position="122"/>
        <end position="228"/>
    </location>
</feature>
<sequence length="228" mass="25783">MKHNPKKCAFGVSSGKFLGFLVSQRGIKINPDKIKAIEDTTDQLSVKEVQRLTWRLAALNRFIFRSSKKCHHFFSLLKKKNNYEWTLKYQQALKDLKRYLSSPPLLSKPEEGEADLLSDLGGSGVWTLFTDGASNVKGSGLGIVLISPSGETLRQAIRTVPPTNNEVEYEALIAGLELAWGLDSKDIKIKCESQLVVNQVYGIFETKEERMQQYVVKVQAMLAQFREW</sequence>
<dbReference type="GO" id="GO:0004523">
    <property type="term" value="F:RNA-DNA hybrid ribonuclease activity"/>
    <property type="evidence" value="ECO:0007669"/>
    <property type="project" value="InterPro"/>
</dbReference>
<dbReference type="PANTHER" id="PTHR48475:SF2">
    <property type="entry name" value="RIBONUCLEASE H"/>
    <property type="match status" value="1"/>
</dbReference>
<dbReference type="InterPro" id="IPR036397">
    <property type="entry name" value="RNaseH_sf"/>
</dbReference>
<protein>
    <recommendedName>
        <fullName evidence="1">RNase H type-1 domain-containing protein</fullName>
    </recommendedName>
</protein>
<dbReference type="SUPFAM" id="SSF56672">
    <property type="entry name" value="DNA/RNA polymerases"/>
    <property type="match status" value="1"/>
</dbReference>
<dbReference type="PaxDb" id="4097-A0A1S4C2A9"/>
<dbReference type="InterPro" id="IPR043128">
    <property type="entry name" value="Rev_trsase/Diguanyl_cyclase"/>
</dbReference>
<dbReference type="Gene3D" id="3.30.70.270">
    <property type="match status" value="2"/>
</dbReference>
<dbReference type="KEGG" id="nta:107814390"/>
<dbReference type="AlphaFoldDB" id="A0A1S4C2A9"/>
<dbReference type="CDD" id="cd09279">
    <property type="entry name" value="RNase_HI_like"/>
    <property type="match status" value="1"/>
</dbReference>